<dbReference type="Gene3D" id="2.60.120.200">
    <property type="match status" value="3"/>
</dbReference>
<sequence length="1539" mass="165785">MPVGFNSPARNLFLLGSSGAQVVTNFFKTIDQSAGTDGVYLPDEIKYNSVDQKFVLAGSAEDNNSKGFGWFEKRDDAGTADFENRIESTQSGINTTLRAMELDSNDNLIVVGKTGDVPWIAKYSNGGVIDWQSTTNSGEVEYTGVTSDSNGQYYACGNTPTSGEAQAFVEKFDASGNPGWGKSAFMLGRDVVLNRIAANARGEVVAVGYLEDDVYNKGYIVKIDTNTGEVLWDRTLSPDWQGDMLNCSDVYIDSNDQIYVTVNGTFVGYLIKYTAEGNMIWQKTTDNPSTTITFDQVKSDGETEQTIVFGTYDDGTDVGGVLSKYSKDGSLVWRRTLFSSYNNSNTFSNVCLDADPSFYYLLYIDDAVSGLNGTPEAYTFGKVSSSGNGLGAFQYAEGTGETIDYEILNVVDEIGRLSDGSVRNDTSDLITYPFNANKLLFDDLATQVTNKKRQMDSADSFEYSGSPAIRPADFQELNLLGDNVSGRTWTDTSGKGNDGLVFVNEPFFGAGGAKFDGPTNGASTSISNLVVPSSSNFQFGTGDFTIEVWVYGSDWTGGSANQDQVIYYHNEELSGFYLQAGSLNYYNGSAGILISGSTLQDKRWYHLAAVRNSGTTTLYVDGVSVGSASDTDDYGVSAITIGKNSGNNLNQFNGYLSNFRIVKGTALYTSNFTPPTTQLTNISGTVLLTCQGYSSIVDNSSSANSITITSVTPTNDGPTHNAAGYWEFDAEGETITLSNVYALGTEDFTFEFWFRADSAGTGTWQYFFANKENFSGPFTRIGIHNTSNRLRFYTEQTDQTNVQGLGVATVLDDTWHHAMFVRSGTGCDIYLDGTLDNSVACMGGDIGNAVDDWIIGAQSSDGIGRFNGDLGEFRFYPRALTATQVFQNYNATKSKYIDEGPDTAPKIGPGIVYDSNLLLNYDFGNRATYDGNLYDRYINGPVGLVSTYNSVIGVGNDRGLGNSVDVGSGKIVGGETSDDDAAFNAGQITICDLDGSNVIRVGASDAAASQQFGSGVRIYNNNIYVSKSVSPNTTLYRYDMDGTNETTITLPSTAQLSGGLFDIDKDNGKIVCGDATFGSKIHVFNSDGTGNVDIPLPSDAEDPFIFDIGHGKVAVGDYGWSQVVASGPGQTSGGDYEGRVYVYDQDGTNEIILRAWDVDEALAKYPDYDTSNGYGGYGRHYTQFGTAVGIGKDIIVVGCNLDFDKGLWAGAIYIFDHNGRPIKKVIGSTVYGGDNISTYTGSYFGETIRVTEDRIYVNALLHNNLTPDGTTNGPGAVFVFDHQGNELGIMTPPTGTDFPNNSYYGGTLNEGIAVGENKVVVGSRYSHPIGGSGHGAINIYDLKHSLPTTVKNLSSSSYTGTINGATFNSDGYFEFDNDYIDAGYSIPTNNFTVETWFKKTDTAYWSPVWACEVWNQSSGYLLYFDGNNVLELTSGGNLTGLLQVNTTGNMTDWRHLVLTIDGSNVATIYQNGVSLGSTTITPVGSIQKPLRIGARFANDGNGSADGRQTQSGGLRAYNRALSATEVSQNFNATRSKYGV</sequence>
<name>A0A873WJD6_9CAUD</name>
<dbReference type="RefSeq" id="YP_010669571.1">
    <property type="nucleotide sequence ID" value="NC_070961.1"/>
</dbReference>
<feature type="domain" description="LamG-like jellyroll fold" evidence="3">
    <location>
        <begin position="542"/>
        <end position="670"/>
    </location>
</feature>
<evidence type="ECO:0000313" key="4">
    <source>
        <dbReference type="EMBL" id="QPB08155.1"/>
    </source>
</evidence>
<proteinExistence type="predicted"/>
<protein>
    <submittedName>
        <fullName evidence="4">Structural protein</fullName>
    </submittedName>
</protein>
<dbReference type="InterPro" id="IPR013320">
    <property type="entry name" value="ConA-like_dom_sf"/>
</dbReference>
<dbReference type="SUPFAM" id="SSF49899">
    <property type="entry name" value="Concanavalin A-like lectins/glucanases"/>
    <property type="match status" value="3"/>
</dbReference>
<dbReference type="Pfam" id="PF13385">
    <property type="entry name" value="Laminin_G_3"/>
    <property type="match status" value="3"/>
</dbReference>
<dbReference type="GeneID" id="77945754"/>
<dbReference type="PANTHER" id="PTHR42535:SF2">
    <property type="entry name" value="CHROMOSOME UNDETERMINED SCAFFOLD_146, WHOLE GENOME SHOTGUN SEQUENCE"/>
    <property type="match status" value="1"/>
</dbReference>
<keyword evidence="5" id="KW-1185">Reference proteome</keyword>
<reference evidence="4" key="1">
    <citation type="submission" date="2020-10" db="EMBL/GenBank/DDBJ databases">
        <title>The Isolation and Genome Sequence of a Novel Cyanophage S-H9-1 from the Yellow Sea, China.</title>
        <authorList>
            <person name="Jiang T."/>
        </authorList>
    </citation>
    <scope>NUCLEOTIDE SEQUENCE</scope>
</reference>
<dbReference type="Proteomes" id="UP000663288">
    <property type="component" value="Segment"/>
</dbReference>
<dbReference type="SUPFAM" id="SSF69304">
    <property type="entry name" value="Tricorn protease N-terminal domain"/>
    <property type="match status" value="1"/>
</dbReference>
<evidence type="ECO:0000313" key="5">
    <source>
        <dbReference type="Proteomes" id="UP000663288"/>
    </source>
</evidence>
<keyword evidence="1" id="KW-0732">Signal</keyword>
<feature type="domain" description="LamG-like jellyroll fold" evidence="3">
    <location>
        <begin position="746"/>
        <end position="883"/>
    </location>
</feature>
<evidence type="ECO:0000256" key="1">
    <source>
        <dbReference type="ARBA" id="ARBA00022729"/>
    </source>
</evidence>
<keyword evidence="2" id="KW-1015">Disulfide bond</keyword>
<dbReference type="PANTHER" id="PTHR42535">
    <property type="entry name" value="OOKINETE PROTEIN, PUTATIVE-RELATED"/>
    <property type="match status" value="1"/>
</dbReference>
<dbReference type="EMBL" id="MW117966">
    <property type="protein sequence ID" value="QPB08155.1"/>
    <property type="molecule type" value="Genomic_DNA"/>
</dbReference>
<dbReference type="KEGG" id="vg:77945754"/>
<dbReference type="SMART" id="SM00560">
    <property type="entry name" value="LamGL"/>
    <property type="match status" value="2"/>
</dbReference>
<organism evidence="4 5">
    <name type="scientific">Synechococcus phage S-H9-1</name>
    <dbReference type="NCBI Taxonomy" id="2783674"/>
    <lineage>
        <taxon>Viruses</taxon>
        <taxon>Duplodnaviria</taxon>
        <taxon>Heunggongvirae</taxon>
        <taxon>Uroviricota</taxon>
        <taxon>Caudoviricetes</taxon>
        <taxon>Pantevenvirales</taxon>
        <taxon>Kyanoviridae</taxon>
        <taxon>Scyllavirus</taxon>
        <taxon>Scyllavirus aitchnine</taxon>
    </lineage>
</organism>
<dbReference type="SUPFAM" id="SSF101898">
    <property type="entry name" value="NHL repeat"/>
    <property type="match status" value="1"/>
</dbReference>
<evidence type="ECO:0000259" key="3">
    <source>
        <dbReference type="SMART" id="SM00560"/>
    </source>
</evidence>
<evidence type="ECO:0000256" key="2">
    <source>
        <dbReference type="ARBA" id="ARBA00023157"/>
    </source>
</evidence>
<dbReference type="InterPro" id="IPR006558">
    <property type="entry name" value="LamG-like"/>
</dbReference>
<accession>A0A873WJD6</accession>